<evidence type="ECO:0000313" key="2">
    <source>
        <dbReference type="EMBL" id="KAK1374523.1"/>
    </source>
</evidence>
<dbReference type="InterPro" id="IPR032675">
    <property type="entry name" value="LRR_dom_sf"/>
</dbReference>
<dbReference type="SUPFAM" id="SSF52047">
    <property type="entry name" value="RNI-like"/>
    <property type="match status" value="1"/>
</dbReference>
<comment type="caution">
    <text evidence="2">The sequence shown here is derived from an EMBL/GenBank/DDBJ whole genome shotgun (WGS) entry which is preliminary data.</text>
</comment>
<dbReference type="InterPro" id="IPR036047">
    <property type="entry name" value="F-box-like_dom_sf"/>
</dbReference>
<dbReference type="EMBL" id="JAUIZM010000007">
    <property type="protein sequence ID" value="KAK1374523.1"/>
    <property type="molecule type" value="Genomic_DNA"/>
</dbReference>
<dbReference type="InterPro" id="IPR055357">
    <property type="entry name" value="LRR_At1g61320_AtMIF1"/>
</dbReference>
<keyword evidence="3" id="KW-1185">Reference proteome</keyword>
<protein>
    <recommendedName>
        <fullName evidence="1">FBD domain-containing protein</fullName>
    </recommendedName>
</protein>
<evidence type="ECO:0000259" key="1">
    <source>
        <dbReference type="SMART" id="SM00579"/>
    </source>
</evidence>
<dbReference type="Pfam" id="PF00646">
    <property type="entry name" value="F-box"/>
    <property type="match status" value="1"/>
</dbReference>
<organism evidence="2 3">
    <name type="scientific">Heracleum sosnowskyi</name>
    <dbReference type="NCBI Taxonomy" id="360622"/>
    <lineage>
        <taxon>Eukaryota</taxon>
        <taxon>Viridiplantae</taxon>
        <taxon>Streptophyta</taxon>
        <taxon>Embryophyta</taxon>
        <taxon>Tracheophyta</taxon>
        <taxon>Spermatophyta</taxon>
        <taxon>Magnoliopsida</taxon>
        <taxon>eudicotyledons</taxon>
        <taxon>Gunneridae</taxon>
        <taxon>Pentapetalae</taxon>
        <taxon>asterids</taxon>
        <taxon>campanulids</taxon>
        <taxon>Apiales</taxon>
        <taxon>Apiaceae</taxon>
        <taxon>Apioideae</taxon>
        <taxon>apioid superclade</taxon>
        <taxon>Tordylieae</taxon>
        <taxon>Tordyliinae</taxon>
        <taxon>Heracleum</taxon>
    </lineage>
</organism>
<sequence>MSSDAKTRRLDCGTAAVDRISNLPRNIIDLIFDCLPIHDAARTSVLSKTWSALWGLYPNLVFDEFFFDQLLYDKDEQDPNVLLEVTRTISDILLVNRGPILKFHLFVPDDLPLHQYRHMDLWIRNISNHGVRQLELFYDPPTAYKMPSYLFSCSELTHLCLTNCILNPPLRFGGFSNLIEVKLQEVIITGNVLFGSHLKVLKLRFCDGIENLESQFKQNHSIINLVIQNSGEIDFTWFECTRKVQKFCLMLEREADSRKNYINLDKLVGNMTEIRILRFDGFLLKLLDPSAAVSKRIITTMKNLKHLFLYTVEFYDMVQIQHVFHLMRSSPKLRSLYIKVKREKRQKREVEDADGMDLAQSREVMVASVVHCLQSPNFMDMVLDHLKTVKILGMVGSRAELEFIKLLLASSPSLRRIEILNTAVNDPKEESRISRVLMQFPRASTAAQIIWT</sequence>
<dbReference type="Pfam" id="PF23622">
    <property type="entry name" value="LRR_At1g61320_AtMIF1"/>
    <property type="match status" value="1"/>
</dbReference>
<name>A0AAD8MJM0_9APIA</name>
<dbReference type="AlphaFoldDB" id="A0AAD8MJM0"/>
<evidence type="ECO:0000313" key="3">
    <source>
        <dbReference type="Proteomes" id="UP001237642"/>
    </source>
</evidence>
<dbReference type="SMART" id="SM00579">
    <property type="entry name" value="FBD"/>
    <property type="match status" value="1"/>
</dbReference>
<dbReference type="SUPFAM" id="SSF81383">
    <property type="entry name" value="F-box domain"/>
    <property type="match status" value="1"/>
</dbReference>
<reference evidence="2" key="1">
    <citation type="submission" date="2023-02" db="EMBL/GenBank/DDBJ databases">
        <title>Genome of toxic invasive species Heracleum sosnowskyi carries increased number of genes despite the absence of recent whole-genome duplications.</title>
        <authorList>
            <person name="Schelkunov M."/>
            <person name="Shtratnikova V."/>
            <person name="Makarenko M."/>
            <person name="Klepikova A."/>
            <person name="Omelchenko D."/>
            <person name="Novikova G."/>
            <person name="Obukhova E."/>
            <person name="Bogdanov V."/>
            <person name="Penin A."/>
            <person name="Logacheva M."/>
        </authorList>
    </citation>
    <scope>NUCLEOTIDE SEQUENCE</scope>
    <source>
        <strain evidence="2">Hsosn_3</strain>
        <tissue evidence="2">Leaf</tissue>
    </source>
</reference>
<reference evidence="2" key="2">
    <citation type="submission" date="2023-05" db="EMBL/GenBank/DDBJ databases">
        <authorList>
            <person name="Schelkunov M.I."/>
        </authorList>
    </citation>
    <scope>NUCLEOTIDE SEQUENCE</scope>
    <source>
        <strain evidence="2">Hsosn_3</strain>
        <tissue evidence="2">Leaf</tissue>
    </source>
</reference>
<accession>A0AAD8MJM0</accession>
<feature type="domain" description="FBD" evidence="1">
    <location>
        <begin position="380"/>
        <end position="452"/>
    </location>
</feature>
<dbReference type="PANTHER" id="PTHR31639">
    <property type="entry name" value="F-BOX PROTEIN-LIKE"/>
    <property type="match status" value="1"/>
</dbReference>
<dbReference type="InterPro" id="IPR006566">
    <property type="entry name" value="FBD"/>
</dbReference>
<proteinExistence type="predicted"/>
<dbReference type="PANTHER" id="PTHR31639:SF312">
    <property type="entry name" value="CYCLIN-LIKE F-BOX"/>
    <property type="match status" value="1"/>
</dbReference>
<gene>
    <name evidence="2" type="ORF">POM88_030716</name>
</gene>
<dbReference type="Proteomes" id="UP001237642">
    <property type="component" value="Unassembled WGS sequence"/>
</dbReference>
<dbReference type="InterPro" id="IPR001810">
    <property type="entry name" value="F-box_dom"/>
</dbReference>
<dbReference type="Gene3D" id="3.80.10.10">
    <property type="entry name" value="Ribonuclease Inhibitor"/>
    <property type="match status" value="1"/>
</dbReference>